<keyword evidence="2 10" id="KW-0963">Cytoplasm</keyword>
<keyword evidence="8 10" id="KW-0539">Nucleus</keyword>
<evidence type="ECO:0000256" key="10">
    <source>
        <dbReference type="HAMAP-Rule" id="MF_03172"/>
    </source>
</evidence>
<feature type="binding site" evidence="10">
    <location>
        <begin position="80"/>
        <end position="82"/>
    </location>
    <ligand>
        <name>a ribonucleoside 5'-phosphate</name>
        <dbReference type="ChEBI" id="CHEBI:58043"/>
    </ligand>
</feature>
<comment type="catalytic activity">
    <reaction evidence="9 10">
        <text>UMP + ATP = UDP + ADP</text>
        <dbReference type="Rhea" id="RHEA:24400"/>
        <dbReference type="ChEBI" id="CHEBI:30616"/>
        <dbReference type="ChEBI" id="CHEBI:57865"/>
        <dbReference type="ChEBI" id="CHEBI:58223"/>
        <dbReference type="ChEBI" id="CHEBI:456216"/>
        <dbReference type="EC" id="2.7.4.14"/>
    </reaction>
</comment>
<feature type="binding site" evidence="10">
    <location>
        <position position="161"/>
    </location>
    <ligand>
        <name>a ribonucleoside 5'-phosphate</name>
        <dbReference type="ChEBI" id="CHEBI:58043"/>
    </ligand>
</feature>
<keyword evidence="3 10" id="KW-0808">Transferase</keyword>
<organism evidence="11">
    <name type="scientific">Aegilops tauschii</name>
    <name type="common">Tausch's goatgrass</name>
    <name type="synonym">Aegilops squarrosa</name>
    <dbReference type="NCBI Taxonomy" id="37682"/>
    <lineage>
        <taxon>Eukaryota</taxon>
        <taxon>Viridiplantae</taxon>
        <taxon>Streptophyta</taxon>
        <taxon>Embryophyta</taxon>
        <taxon>Tracheophyta</taxon>
        <taxon>Spermatophyta</taxon>
        <taxon>Magnoliopsida</taxon>
        <taxon>Liliopsida</taxon>
        <taxon>Poales</taxon>
        <taxon>Poaceae</taxon>
        <taxon>BOP clade</taxon>
        <taxon>Pooideae</taxon>
        <taxon>Triticodae</taxon>
        <taxon>Triticeae</taxon>
        <taxon>Triticinae</taxon>
        <taxon>Aegilops</taxon>
    </lineage>
</organism>
<evidence type="ECO:0000256" key="2">
    <source>
        <dbReference type="ARBA" id="ARBA00022490"/>
    </source>
</evidence>
<keyword evidence="5 10" id="KW-0418">Kinase</keyword>
<dbReference type="InterPro" id="IPR000850">
    <property type="entry name" value="Adenylat/UMP-CMP_kin"/>
</dbReference>
<proteinExistence type="inferred from homology"/>
<keyword evidence="4 10" id="KW-0547">Nucleotide-binding</keyword>
<comment type="catalytic activity">
    <reaction evidence="10">
        <text>CMP + ATP = CDP + ADP</text>
        <dbReference type="Rhea" id="RHEA:11600"/>
        <dbReference type="ChEBI" id="CHEBI:30616"/>
        <dbReference type="ChEBI" id="CHEBI:58069"/>
        <dbReference type="ChEBI" id="CHEBI:60377"/>
        <dbReference type="ChEBI" id="CHEBI:456216"/>
        <dbReference type="EC" id="2.7.4.14"/>
    </reaction>
</comment>
<keyword evidence="7 10" id="KW-0665">Pyrimidine biosynthesis</keyword>
<feature type="binding site" evidence="10">
    <location>
        <position position="59"/>
    </location>
    <ligand>
        <name>a ribonucleoside 5'-phosphate</name>
        <dbReference type="ChEBI" id="CHEBI:58043"/>
    </ligand>
</feature>
<comment type="domain">
    <text evidence="10">Consists of three domains, a large central CORE domain and two small peripheral domains, NMPbind and LID, which undergo movements during catalysis. The LID domain closes over the site of phosphoryl transfer upon ATP binding. Assembling and dissambling the active center during each catalytic cycle provides an effective means to prevent ATP hydrolysis.</text>
</comment>
<dbReference type="GO" id="GO:0005737">
    <property type="term" value="C:cytoplasm"/>
    <property type="evidence" value="ECO:0007669"/>
    <property type="project" value="UniProtKB-SubCell"/>
</dbReference>
<comment type="subcellular location">
    <subcellularLocation>
        <location evidence="10">Cytoplasm</location>
    </subcellularLocation>
    <subcellularLocation>
        <location evidence="10">Nucleus</location>
    </subcellularLocation>
</comment>
<comment type="similarity">
    <text evidence="10">Belongs to the adenylate kinase family. UMP-CMP kinase subfamily.</text>
</comment>
<evidence type="ECO:0000256" key="8">
    <source>
        <dbReference type="ARBA" id="ARBA00023242"/>
    </source>
</evidence>
<dbReference type="InterPro" id="IPR006266">
    <property type="entry name" value="UMP_CMP_kinase"/>
</dbReference>
<reference evidence="11" key="1">
    <citation type="submission" date="2015-06" db="UniProtKB">
        <authorList>
            <consortium name="EnsemblPlants"/>
        </authorList>
    </citation>
    <scope>IDENTIFICATION</scope>
</reference>
<name>M8AUM5_AEGTA</name>
<comment type="caution">
    <text evidence="10">Lacks conserved residue(s) required for the propagation of feature annotation.</text>
</comment>
<evidence type="ECO:0000256" key="7">
    <source>
        <dbReference type="ARBA" id="ARBA00022975"/>
    </source>
</evidence>
<evidence type="ECO:0000313" key="11">
    <source>
        <dbReference type="EnsemblPlants" id="EMT05129"/>
    </source>
</evidence>
<feature type="binding site" evidence="10">
    <location>
        <begin position="107"/>
        <end position="110"/>
    </location>
    <ligand>
        <name>a ribonucleoside 5'-phosphate</name>
        <dbReference type="ChEBI" id="CHEBI:58043"/>
    </ligand>
</feature>
<dbReference type="PRINTS" id="PR00094">
    <property type="entry name" value="ADENYLTKNASE"/>
</dbReference>
<feature type="binding site" evidence="10">
    <location>
        <position position="114"/>
    </location>
    <ligand>
        <name>CMP</name>
        <dbReference type="ChEBI" id="CHEBI:60377"/>
    </ligand>
</feature>
<feature type="binding site" evidence="10">
    <location>
        <position position="189"/>
    </location>
    <ligand>
        <name>ATP</name>
        <dbReference type="ChEBI" id="CHEBI:30616"/>
    </ligand>
</feature>
<dbReference type="EC" id="2.7.4.14" evidence="10"/>
<dbReference type="ExpressionAtlas" id="M8AUM5">
    <property type="expression patterns" value="baseline"/>
</dbReference>
<dbReference type="GO" id="GO:0005634">
    <property type="term" value="C:nucleus"/>
    <property type="evidence" value="ECO:0007669"/>
    <property type="project" value="UniProtKB-SubCell"/>
</dbReference>
<feature type="binding site" evidence="10">
    <location>
        <begin position="33"/>
        <end position="38"/>
    </location>
    <ligand>
        <name>ATP</name>
        <dbReference type="ChEBI" id="CHEBI:30616"/>
    </ligand>
</feature>
<dbReference type="EnsemblPlants" id="EMT05129">
    <property type="protein sequence ID" value="EMT05129"/>
    <property type="gene ID" value="F775_24064"/>
</dbReference>
<comment type="catalytic activity">
    <reaction evidence="10">
        <text>dCMP + ATP = dCDP + ADP</text>
        <dbReference type="Rhea" id="RHEA:25094"/>
        <dbReference type="ChEBI" id="CHEBI:30616"/>
        <dbReference type="ChEBI" id="CHEBI:57566"/>
        <dbReference type="ChEBI" id="CHEBI:58593"/>
        <dbReference type="ChEBI" id="CHEBI:456216"/>
        <dbReference type="EC" id="2.7.4.14"/>
    </reaction>
</comment>
<comment type="subunit">
    <text evidence="10">Monomer.</text>
</comment>
<dbReference type="PROSITE" id="PS00113">
    <property type="entry name" value="ADENYLATE_KINASE"/>
    <property type="match status" value="1"/>
</dbReference>
<evidence type="ECO:0000256" key="9">
    <source>
        <dbReference type="ARBA" id="ARBA00048116"/>
    </source>
</evidence>
<sequence>MDASVPVAEQEDGTVNILGGKKVAVVFVLGGPGSGKGTQCSNIVEHFGFTHLSAGELLRSEIKSGSENGTMIDSIIKEGKIVPSEITVKLLQEAMIKSENDKFLIDGFPRNQENRLSFENVIKISPEFVLFFDCSEEELVRRLLGRNQGRADDNIETIRKRFRVFEESSLPVVQYYDSKGKVKKINAAKPIPEVFEDVKTIFQSYGPKMDAKMFTTYRLKLRLGSQRCNTQECGVDEGGVAGTAATTLLTAEAEYYFVFAPKYLPVRTLEPNREELGAIPDSTSETPDTTVKPLFCGQLELSEPTCMMHHMRPIKCVAFEGTLTGRRFYGCPVQQDELQYALY</sequence>
<dbReference type="InterPro" id="IPR027417">
    <property type="entry name" value="P-loop_NTPase"/>
</dbReference>
<dbReference type="CDD" id="cd01428">
    <property type="entry name" value="ADK"/>
    <property type="match status" value="1"/>
</dbReference>
<feature type="binding site" evidence="10">
    <location>
        <position position="146"/>
    </location>
    <ligand>
        <name>ATP</name>
        <dbReference type="ChEBI" id="CHEBI:30616"/>
    </ligand>
</feature>
<dbReference type="SUPFAM" id="SSF52540">
    <property type="entry name" value="P-loop containing nucleoside triphosphate hydrolases"/>
    <property type="match status" value="1"/>
</dbReference>
<comment type="function">
    <text evidence="10">Catalyzes the phosphorylation of pyrimidine nucleoside monophosphates at the expense of ATP. Plays an important role in de novo pyrimidine nucleotide biosynthesis. Has preference for UMP and CMP as phosphate acceptors.</text>
</comment>
<evidence type="ECO:0000256" key="6">
    <source>
        <dbReference type="ARBA" id="ARBA00022840"/>
    </source>
</evidence>
<dbReference type="GO" id="GO:0005524">
    <property type="term" value="F:ATP binding"/>
    <property type="evidence" value="ECO:0007669"/>
    <property type="project" value="UniProtKB-KW"/>
</dbReference>
<dbReference type="Pfam" id="PF00406">
    <property type="entry name" value="ADK"/>
    <property type="match status" value="1"/>
</dbReference>
<dbReference type="FunFam" id="3.40.50.300:FF:000315">
    <property type="entry name" value="Adenylate kinase 1"/>
    <property type="match status" value="1"/>
</dbReference>
<feature type="binding site" evidence="10">
    <location>
        <position position="150"/>
    </location>
    <ligand>
        <name>a ribonucleoside 5'-phosphate</name>
        <dbReference type="ChEBI" id="CHEBI:58043"/>
    </ligand>
</feature>
<dbReference type="GO" id="GO:0019205">
    <property type="term" value="F:nucleobase-containing compound kinase activity"/>
    <property type="evidence" value="ECO:0007669"/>
    <property type="project" value="InterPro"/>
</dbReference>
<dbReference type="GO" id="GO:0006207">
    <property type="term" value="P:'de novo' pyrimidine nucleobase biosynthetic process"/>
    <property type="evidence" value="ECO:0007669"/>
    <property type="project" value="InterPro"/>
</dbReference>
<evidence type="ECO:0000256" key="4">
    <source>
        <dbReference type="ARBA" id="ARBA00022741"/>
    </source>
</evidence>
<dbReference type="NCBIfam" id="TIGR01359">
    <property type="entry name" value="UMP_CMP_kin_fam"/>
    <property type="match status" value="1"/>
</dbReference>
<dbReference type="HAMAP" id="MF_00235">
    <property type="entry name" value="Adenylate_kinase_Adk"/>
    <property type="match status" value="1"/>
</dbReference>
<comment type="function">
    <text evidence="1">Catalyzes the reversible transfer of the terminal phosphate group between ATP and AMP. Plays an important role in cellular energy homeostasis and in adenine nucleotide metabolism.</text>
</comment>
<accession>M8AUM5</accession>
<dbReference type="GO" id="GO:0009123">
    <property type="term" value="P:nucleoside monophosphate metabolic process"/>
    <property type="evidence" value="ECO:0007669"/>
    <property type="project" value="UniProtKB-ARBA"/>
</dbReference>
<keyword evidence="6 10" id="KW-0067">ATP-binding</keyword>
<dbReference type="Gene3D" id="3.40.50.300">
    <property type="entry name" value="P-loop containing nucleotide triphosphate hydrolases"/>
    <property type="match status" value="1"/>
</dbReference>
<dbReference type="AlphaFoldDB" id="M8AUM5"/>
<protein>
    <recommendedName>
        <fullName evidence="10">UMP-CMP kinase</fullName>
        <ecNumber evidence="10">2.7.4.14</ecNumber>
    </recommendedName>
    <alternativeName>
        <fullName evidence="10">Deoxycytidylate kinase</fullName>
        <shortName evidence="10">CK</shortName>
        <shortName evidence="10">dCMP kinase</shortName>
    </alternativeName>
    <alternativeName>
        <fullName evidence="10">Uridine monophosphate/cytidine monophosphate kinase</fullName>
        <shortName evidence="10">UMP/CMP kinase</shortName>
        <shortName evidence="10">UMP/CMPK</shortName>
    </alternativeName>
</protein>
<dbReference type="GO" id="GO:0006221">
    <property type="term" value="P:pyrimidine nucleotide biosynthetic process"/>
    <property type="evidence" value="ECO:0007669"/>
    <property type="project" value="UniProtKB-UniRule"/>
</dbReference>
<dbReference type="GO" id="GO:0016776">
    <property type="term" value="F:phosphotransferase activity, phosphate group as acceptor"/>
    <property type="evidence" value="ECO:0007669"/>
    <property type="project" value="InterPro"/>
</dbReference>
<evidence type="ECO:0000256" key="3">
    <source>
        <dbReference type="ARBA" id="ARBA00022679"/>
    </source>
</evidence>
<dbReference type="PANTHER" id="PTHR23359">
    <property type="entry name" value="NUCLEOTIDE KINASE"/>
    <property type="match status" value="1"/>
</dbReference>
<evidence type="ECO:0000256" key="5">
    <source>
        <dbReference type="ARBA" id="ARBA00022777"/>
    </source>
</evidence>
<dbReference type="InterPro" id="IPR033690">
    <property type="entry name" value="Adenylat_kinase_CS"/>
</dbReference>
<evidence type="ECO:0000256" key="1">
    <source>
        <dbReference type="ARBA" id="ARBA00003053"/>
    </source>
</evidence>
<comment type="cofactor">
    <cofactor evidence="10">
        <name>Mg(2+)</name>
        <dbReference type="ChEBI" id="CHEBI:18420"/>
    </cofactor>
    <text evidence="10">Binds 1 Mg(2+) ion per monomer.</text>
</comment>
<dbReference type="HAMAP" id="MF_03172">
    <property type="entry name" value="Adenylate_kinase_UMP_CMP_kin"/>
    <property type="match status" value="1"/>
</dbReference>